<keyword evidence="2" id="KW-1185">Reference proteome</keyword>
<organism evidence="1 2">
    <name type="scientific">Streptococcus anginosus subsp. whileyi CCUG 39159</name>
    <dbReference type="NCBI Taxonomy" id="1095729"/>
    <lineage>
        <taxon>Bacteria</taxon>
        <taxon>Bacillati</taxon>
        <taxon>Bacillota</taxon>
        <taxon>Bacilli</taxon>
        <taxon>Lactobacillales</taxon>
        <taxon>Streptococcaceae</taxon>
        <taxon>Streptococcus</taxon>
        <taxon>Streptococcus anginosus group</taxon>
    </lineage>
</organism>
<dbReference type="Proteomes" id="UP000003245">
    <property type="component" value="Unassembled WGS sequence"/>
</dbReference>
<reference evidence="1 2" key="1">
    <citation type="submission" date="2012-01" db="EMBL/GenBank/DDBJ databases">
        <authorList>
            <person name="Harkins D.M."/>
            <person name="Madupu R."/>
            <person name="Durkin A.S."/>
            <person name="Torralba M."/>
            <person name="Methe B."/>
            <person name="Sutton G.G."/>
            <person name="Nelson K.E."/>
        </authorList>
    </citation>
    <scope>NUCLEOTIDE SEQUENCE [LARGE SCALE GENOMIC DNA]</scope>
    <source>
        <strain evidence="1 2">CCUG 39159</strain>
    </source>
</reference>
<comment type="caution">
    <text evidence="1">The sequence shown here is derived from an EMBL/GenBank/DDBJ whole genome shotgun (WGS) entry which is preliminary data.</text>
</comment>
<dbReference type="EMBL" id="AICP01000051">
    <property type="protein sequence ID" value="EID20494.1"/>
    <property type="molecule type" value="Genomic_DNA"/>
</dbReference>
<evidence type="ECO:0000313" key="1">
    <source>
        <dbReference type="EMBL" id="EID20494.1"/>
    </source>
</evidence>
<evidence type="ECO:0000313" key="2">
    <source>
        <dbReference type="Proteomes" id="UP000003245"/>
    </source>
</evidence>
<accession>I0SAU1</accession>
<dbReference type="RefSeq" id="WP_003037558.1">
    <property type="nucleotide sequence ID" value="NZ_AICP01000051.1"/>
</dbReference>
<feature type="non-terminal residue" evidence="1">
    <location>
        <position position="279"/>
    </location>
</feature>
<gene>
    <name evidence="1" type="ORF">HMPREF1043_0001</name>
</gene>
<protein>
    <submittedName>
        <fullName evidence="1">Uncharacterized protein</fullName>
    </submittedName>
</protein>
<sequence>MTGIFRMKFAGGRFDEGSIPTSSLVELQRLGKIYTALAEDSWKQANPERTRVSPGFARNFELYLEDIGTGSTVPILSPRMGHSSAQQALPLTVPESLEVQRERAARRLEETFIHIVRHGRLPDDFPPSAVSLVASIFSSFNADEAPIFLDENNERFVYTQAKRAQFVNSLADEPTATSGQLAGRLGELDLDRKTARLEMFNGIPIPVSFGSEVSEDITAGLTLRGSNTVVILEGDYLIQSGTPVQMLSVDRFQVISIPGDAMGLRVRALLNEDPNGEVD</sequence>
<dbReference type="AlphaFoldDB" id="I0SAU1"/>
<name>I0SAU1_STRAP</name>
<proteinExistence type="predicted"/>